<dbReference type="Proteomes" id="UP000276133">
    <property type="component" value="Unassembled WGS sequence"/>
</dbReference>
<organism evidence="2 3">
    <name type="scientific">Brachionus plicatilis</name>
    <name type="common">Marine rotifer</name>
    <name type="synonym">Brachionus muelleri</name>
    <dbReference type="NCBI Taxonomy" id="10195"/>
    <lineage>
        <taxon>Eukaryota</taxon>
        <taxon>Metazoa</taxon>
        <taxon>Spiralia</taxon>
        <taxon>Gnathifera</taxon>
        <taxon>Rotifera</taxon>
        <taxon>Eurotatoria</taxon>
        <taxon>Monogononta</taxon>
        <taxon>Pseudotrocha</taxon>
        <taxon>Ploima</taxon>
        <taxon>Brachionidae</taxon>
        <taxon>Brachionus</taxon>
    </lineage>
</organism>
<name>A0A3M7PB60_BRAPC</name>
<reference evidence="2 3" key="1">
    <citation type="journal article" date="2018" name="Sci. Rep.">
        <title>Genomic signatures of local adaptation to the degree of environmental predictability in rotifers.</title>
        <authorList>
            <person name="Franch-Gras L."/>
            <person name="Hahn C."/>
            <person name="Garcia-Roger E.M."/>
            <person name="Carmona M.J."/>
            <person name="Serra M."/>
            <person name="Gomez A."/>
        </authorList>
    </citation>
    <scope>NUCLEOTIDE SEQUENCE [LARGE SCALE GENOMIC DNA]</scope>
    <source>
        <strain evidence="2">HYR1</strain>
    </source>
</reference>
<gene>
    <name evidence="2" type="ORF">BpHYR1_020286</name>
</gene>
<accession>A0A3M7PB60</accession>
<keyword evidence="1" id="KW-1133">Transmembrane helix</keyword>
<keyword evidence="1" id="KW-0812">Transmembrane</keyword>
<evidence type="ECO:0000313" key="3">
    <source>
        <dbReference type="Proteomes" id="UP000276133"/>
    </source>
</evidence>
<feature type="transmembrane region" description="Helical" evidence="1">
    <location>
        <begin position="80"/>
        <end position="99"/>
    </location>
</feature>
<comment type="caution">
    <text evidence="2">The sequence shown here is derived from an EMBL/GenBank/DDBJ whole genome shotgun (WGS) entry which is preliminary data.</text>
</comment>
<keyword evidence="3" id="KW-1185">Reference proteome</keyword>
<protein>
    <submittedName>
        <fullName evidence="2">Uncharacterized protein</fullName>
    </submittedName>
</protein>
<feature type="transmembrane region" description="Helical" evidence="1">
    <location>
        <begin position="28"/>
        <end position="53"/>
    </location>
</feature>
<proteinExistence type="predicted"/>
<evidence type="ECO:0000256" key="1">
    <source>
        <dbReference type="SAM" id="Phobius"/>
    </source>
</evidence>
<keyword evidence="1" id="KW-0472">Membrane</keyword>
<dbReference type="AlphaFoldDB" id="A0A3M7PB60"/>
<sequence>MKPKGVKQKNQGLVTAMDNRKVANGGQFFLIFLRFYIFGEVFSSGTLFTFIFWDGLFSSKVLYHRLYASKHHLLRGSSEWLHYFLSLVYIGLHYNHIFLPRLRKRIIFFKQPIL</sequence>
<evidence type="ECO:0000313" key="2">
    <source>
        <dbReference type="EMBL" id="RMZ95957.1"/>
    </source>
</evidence>
<dbReference type="EMBL" id="REGN01012317">
    <property type="protein sequence ID" value="RMZ95957.1"/>
    <property type="molecule type" value="Genomic_DNA"/>
</dbReference>